<evidence type="ECO:0000256" key="3">
    <source>
        <dbReference type="ARBA" id="ARBA00022801"/>
    </source>
</evidence>
<dbReference type="InterPro" id="IPR001300">
    <property type="entry name" value="Peptidase_C2_calpain_cat"/>
</dbReference>
<dbReference type="InterPro" id="IPR038765">
    <property type="entry name" value="Papain-like_cys_pep_sf"/>
</dbReference>
<evidence type="ECO:0000313" key="10">
    <source>
        <dbReference type="EMBL" id="CAF1203943.1"/>
    </source>
</evidence>
<evidence type="ECO:0000313" key="12">
    <source>
        <dbReference type="Proteomes" id="UP000663832"/>
    </source>
</evidence>
<dbReference type="PROSITE" id="PS50203">
    <property type="entry name" value="CALPAIN_CAT"/>
    <property type="match status" value="1"/>
</dbReference>
<keyword evidence="12" id="KW-1185">Reference proteome</keyword>
<dbReference type="SMART" id="SM00230">
    <property type="entry name" value="CysPc"/>
    <property type="match status" value="1"/>
</dbReference>
<dbReference type="SUPFAM" id="SSF54001">
    <property type="entry name" value="Cysteine proteinases"/>
    <property type="match status" value="1"/>
</dbReference>
<dbReference type="PROSITE" id="PS00139">
    <property type="entry name" value="THIOL_PROTEASE_CYS"/>
    <property type="match status" value="1"/>
</dbReference>
<evidence type="ECO:0000256" key="6">
    <source>
        <dbReference type="PROSITE-ProRule" id="PRU00239"/>
    </source>
</evidence>
<dbReference type="CDD" id="cd00044">
    <property type="entry name" value="CysPc"/>
    <property type="match status" value="1"/>
</dbReference>
<proteinExistence type="inferred from homology"/>
<name>A0A814NXC4_9BILA</name>
<comment type="similarity">
    <text evidence="1">Belongs to the peptidase C2 family.</text>
</comment>
<dbReference type="Proteomes" id="UP000663832">
    <property type="component" value="Unassembled WGS sequence"/>
</dbReference>
<evidence type="ECO:0000313" key="9">
    <source>
        <dbReference type="EMBL" id="CAF1097161.1"/>
    </source>
</evidence>
<evidence type="ECO:0000313" key="11">
    <source>
        <dbReference type="EMBL" id="CAF1287908.1"/>
    </source>
</evidence>
<dbReference type="InterPro" id="IPR022684">
    <property type="entry name" value="Calpain_cysteine_protease"/>
</dbReference>
<evidence type="ECO:0000256" key="7">
    <source>
        <dbReference type="SAM" id="MobiDB-lite"/>
    </source>
</evidence>
<feature type="active site" evidence="5 6">
    <location>
        <position position="92"/>
    </location>
</feature>
<feature type="active site" evidence="5 6">
    <location>
        <position position="252"/>
    </location>
</feature>
<evidence type="ECO:0000256" key="4">
    <source>
        <dbReference type="ARBA" id="ARBA00022807"/>
    </source>
</evidence>
<dbReference type="GO" id="GO:0005737">
    <property type="term" value="C:cytoplasm"/>
    <property type="evidence" value="ECO:0007669"/>
    <property type="project" value="TreeGrafter"/>
</dbReference>
<dbReference type="InterPro" id="IPR000169">
    <property type="entry name" value="Pept_cys_AS"/>
</dbReference>
<dbReference type="EMBL" id="CAJNOI010000124">
    <property type="protein sequence ID" value="CAF1097161.1"/>
    <property type="molecule type" value="Genomic_DNA"/>
</dbReference>
<dbReference type="GO" id="GO:0004198">
    <property type="term" value="F:calcium-dependent cysteine-type endopeptidase activity"/>
    <property type="evidence" value="ECO:0007669"/>
    <property type="project" value="InterPro"/>
</dbReference>
<dbReference type="Proteomes" id="UP000663877">
    <property type="component" value="Unassembled WGS sequence"/>
</dbReference>
<dbReference type="EMBL" id="CAJNOM010000191">
    <property type="protein sequence ID" value="CAF1203943.1"/>
    <property type="molecule type" value="Genomic_DNA"/>
</dbReference>
<sequence length="574" mass="65830">MSAAQRQEKDEIDAECKFIDLVHYCRDNRIHFVDDSFIPSTCSINSDSTNPSTYEWLRIRDISSSQNDSEIPWTVMSNPHPNDIEQGALGNCWFMAALSLITERPRMLSHILLTSTVNEEGIYLVRICHNGWWKIVILDDCFPCTASKQLVYAKARRRQLFVPLVEKACAKVWGSYASVIGGFMTESLQLLTGAPSEQIAIQTSTDDDDDNFDLLWTKIISACTANLLMGADTPNTNVPDEEYTRIHLAKNHVFSVLAYYVSSQTERFLFIRNPHGSSKYTDDSISTKIREELHSTKQAEAANGTFWMSWIAFQKYFGRLTICAYRDDLFDVRFEGEFTRHAAQTIQSYYFRLERSSTITVGLFHQHSNRQQHNIHHTQAFVLCDIANNQIGQQRTFLCGIRSKYNEWTETLSAGAYILIPFSTSYWHQERKQDDEIKYTLVIHSLIQLDVMATEDLGKVLADCLIAYAMQHHKNALRFIVGENMSTTGTFNVTINTSTSLNIRHSRNSMITFDSIPTQHRQLHCLCEYISVENQSAKVKYTWSYTHTNAEQRTSEPTINRADDIHAPRPILLQ</sequence>
<keyword evidence="2 6" id="KW-0645">Protease</keyword>
<dbReference type="EMBL" id="CAJNOM010000254">
    <property type="protein sequence ID" value="CAF1287908.1"/>
    <property type="molecule type" value="Genomic_DNA"/>
</dbReference>
<evidence type="ECO:0000256" key="5">
    <source>
        <dbReference type="PIRSR" id="PIRSR622684-1"/>
    </source>
</evidence>
<keyword evidence="3 6" id="KW-0378">Hydrolase</keyword>
<protein>
    <recommendedName>
        <fullName evidence="8">Calpain catalytic domain-containing protein</fullName>
    </recommendedName>
</protein>
<gene>
    <name evidence="9" type="ORF">BJG266_LOCUS21142</name>
    <name evidence="10" type="ORF">QVE165_LOCUS25976</name>
    <name evidence="11" type="ORF">QVE165_LOCUS30519</name>
</gene>
<evidence type="ECO:0000259" key="8">
    <source>
        <dbReference type="PROSITE" id="PS50203"/>
    </source>
</evidence>
<evidence type="ECO:0000256" key="1">
    <source>
        <dbReference type="ARBA" id="ARBA00007623"/>
    </source>
</evidence>
<dbReference type="GO" id="GO:0006508">
    <property type="term" value="P:proteolysis"/>
    <property type="evidence" value="ECO:0007669"/>
    <property type="project" value="UniProtKB-KW"/>
</dbReference>
<reference evidence="9" key="1">
    <citation type="submission" date="2021-02" db="EMBL/GenBank/DDBJ databases">
        <authorList>
            <person name="Nowell W R."/>
        </authorList>
    </citation>
    <scope>NUCLEOTIDE SEQUENCE</scope>
</reference>
<feature type="domain" description="Calpain catalytic" evidence="8">
    <location>
        <begin position="31"/>
        <end position="326"/>
    </location>
</feature>
<dbReference type="Pfam" id="PF00648">
    <property type="entry name" value="Peptidase_C2"/>
    <property type="match status" value="1"/>
</dbReference>
<feature type="region of interest" description="Disordered" evidence="7">
    <location>
        <begin position="550"/>
        <end position="574"/>
    </location>
</feature>
<evidence type="ECO:0000313" key="13">
    <source>
        <dbReference type="Proteomes" id="UP000663877"/>
    </source>
</evidence>
<accession>A0A814NXC4</accession>
<feature type="active site" evidence="5 6">
    <location>
        <position position="273"/>
    </location>
</feature>
<comment type="caution">
    <text evidence="9">The sequence shown here is derived from an EMBL/GenBank/DDBJ whole genome shotgun (WGS) entry which is preliminary data.</text>
</comment>
<evidence type="ECO:0000256" key="2">
    <source>
        <dbReference type="ARBA" id="ARBA00022670"/>
    </source>
</evidence>
<dbReference type="Gene3D" id="3.90.70.10">
    <property type="entry name" value="Cysteine proteinases"/>
    <property type="match status" value="1"/>
</dbReference>
<dbReference type="AlphaFoldDB" id="A0A814NXC4"/>
<keyword evidence="4 6" id="KW-0788">Thiol protease</keyword>
<dbReference type="OrthoDB" id="424753at2759"/>
<dbReference type="PANTHER" id="PTHR10183:SF382">
    <property type="entry name" value="CALPAIN-15"/>
    <property type="match status" value="1"/>
</dbReference>
<dbReference type="PANTHER" id="PTHR10183">
    <property type="entry name" value="CALPAIN"/>
    <property type="match status" value="1"/>
</dbReference>
<organism evidence="9 13">
    <name type="scientific">Adineta steineri</name>
    <dbReference type="NCBI Taxonomy" id="433720"/>
    <lineage>
        <taxon>Eukaryota</taxon>
        <taxon>Metazoa</taxon>
        <taxon>Spiralia</taxon>
        <taxon>Gnathifera</taxon>
        <taxon>Rotifera</taxon>
        <taxon>Eurotatoria</taxon>
        <taxon>Bdelloidea</taxon>
        <taxon>Adinetida</taxon>
        <taxon>Adinetidae</taxon>
        <taxon>Adineta</taxon>
    </lineage>
</organism>
<dbReference type="PRINTS" id="PR00704">
    <property type="entry name" value="CALPAIN"/>
</dbReference>